<dbReference type="EMBL" id="JACMRX010000005">
    <property type="protein sequence ID" value="KAF7989680.1"/>
    <property type="molecule type" value="Genomic_DNA"/>
</dbReference>
<dbReference type="PANTHER" id="PTHR13650">
    <property type="entry name" value="SPATACSIN"/>
    <property type="match status" value="1"/>
</dbReference>
<dbReference type="InterPro" id="IPR028103">
    <property type="entry name" value="Spatacsin"/>
</dbReference>
<reference evidence="1 2" key="1">
    <citation type="submission" date="2020-08" db="EMBL/GenBank/DDBJ databases">
        <title>Aphidius gifuensis genome sequencing and assembly.</title>
        <authorList>
            <person name="Du Z."/>
        </authorList>
    </citation>
    <scope>NUCLEOTIDE SEQUENCE [LARGE SCALE GENOMIC DNA]</scope>
    <source>
        <strain evidence="1">YNYX2018</strain>
        <tissue evidence="1">Adults</tissue>
    </source>
</reference>
<sequence>MYCVYRILGIDSEYLRLHTTVANYIKKILNISINDLLKSITYQNSKDLITVLTYLEESFEIEYKTTSMNNIEKFILSLHSWSLIVQFSRAHNTELSSWFLKQLAINNYWFEFILVVHIFHYPLEQILENTVNFNDPNIREHLLKCLNNYHLVEHKPVYNLQRTKQREGKNYIYQKMSSKESPSPTINQEMKQLHGLLQNDLSCLLNQRNSSVKQDLWLVILESHQSQDPPGALIKASCELKSPVLLP</sequence>
<proteinExistence type="predicted"/>
<gene>
    <name evidence="1" type="ORF">HCN44_008354</name>
</gene>
<dbReference type="OrthoDB" id="2018754at2759"/>
<organism evidence="1 2">
    <name type="scientific">Aphidius gifuensis</name>
    <name type="common">Parasitoid wasp</name>
    <dbReference type="NCBI Taxonomy" id="684658"/>
    <lineage>
        <taxon>Eukaryota</taxon>
        <taxon>Metazoa</taxon>
        <taxon>Ecdysozoa</taxon>
        <taxon>Arthropoda</taxon>
        <taxon>Hexapoda</taxon>
        <taxon>Insecta</taxon>
        <taxon>Pterygota</taxon>
        <taxon>Neoptera</taxon>
        <taxon>Endopterygota</taxon>
        <taxon>Hymenoptera</taxon>
        <taxon>Apocrita</taxon>
        <taxon>Ichneumonoidea</taxon>
        <taxon>Braconidae</taxon>
        <taxon>Aphidiinae</taxon>
        <taxon>Aphidius</taxon>
    </lineage>
</organism>
<name>A0A834XQG3_APHGI</name>
<dbReference type="Proteomes" id="UP000639338">
    <property type="component" value="Unassembled WGS sequence"/>
</dbReference>
<dbReference type="GO" id="GO:0005737">
    <property type="term" value="C:cytoplasm"/>
    <property type="evidence" value="ECO:0007669"/>
    <property type="project" value="TreeGrafter"/>
</dbReference>
<evidence type="ECO:0000313" key="2">
    <source>
        <dbReference type="Proteomes" id="UP000639338"/>
    </source>
</evidence>
<comment type="caution">
    <text evidence="1">The sequence shown here is derived from an EMBL/GenBank/DDBJ whole genome shotgun (WGS) entry which is preliminary data.</text>
</comment>
<keyword evidence="2" id="KW-1185">Reference proteome</keyword>
<dbReference type="PANTHER" id="PTHR13650:SF0">
    <property type="entry name" value="SPATACSIN"/>
    <property type="match status" value="1"/>
</dbReference>
<accession>A0A834XQG3</accession>
<protein>
    <submittedName>
        <fullName evidence="1">Uncharacterized protein</fullName>
    </submittedName>
</protein>
<dbReference type="AlphaFoldDB" id="A0A834XQG3"/>
<evidence type="ECO:0000313" key="1">
    <source>
        <dbReference type="EMBL" id="KAF7989680.1"/>
    </source>
</evidence>